<evidence type="ECO:0000313" key="3">
    <source>
        <dbReference type="EMBL" id="CAF3857867.1"/>
    </source>
</evidence>
<dbReference type="GO" id="GO:0016757">
    <property type="term" value="F:glycosyltransferase activity"/>
    <property type="evidence" value="ECO:0007669"/>
    <property type="project" value="InterPro"/>
</dbReference>
<evidence type="ECO:0000313" key="2">
    <source>
        <dbReference type="EMBL" id="CAF1092423.1"/>
    </source>
</evidence>
<keyword evidence="4" id="KW-1185">Reference proteome</keyword>
<dbReference type="AlphaFoldDB" id="A0A814NIM6"/>
<dbReference type="OrthoDB" id="529273at2759"/>
<dbReference type="Pfam" id="PF04577">
    <property type="entry name" value="Glyco_transf_61"/>
    <property type="match status" value="1"/>
</dbReference>
<name>A0A814NIM6_9BILA</name>
<dbReference type="InterPro" id="IPR049625">
    <property type="entry name" value="Glyco_transf_61_cat"/>
</dbReference>
<comment type="caution">
    <text evidence="2">The sequence shown here is derived from an EMBL/GenBank/DDBJ whole genome shotgun (WGS) entry which is preliminary data.</text>
</comment>
<evidence type="ECO:0000259" key="1">
    <source>
        <dbReference type="Pfam" id="PF04577"/>
    </source>
</evidence>
<proteinExistence type="predicted"/>
<dbReference type="Proteomes" id="UP000663829">
    <property type="component" value="Unassembled WGS sequence"/>
</dbReference>
<protein>
    <recommendedName>
        <fullName evidence="1">Glycosyltransferase 61 catalytic domain-containing protein</fullName>
    </recommendedName>
</protein>
<accession>A0A814NIM6</accession>
<gene>
    <name evidence="2" type="ORF">GPM918_LOCUS18329</name>
    <name evidence="3" type="ORF">SRO942_LOCUS18326</name>
</gene>
<evidence type="ECO:0000313" key="4">
    <source>
        <dbReference type="Proteomes" id="UP000663829"/>
    </source>
</evidence>
<feature type="domain" description="Glycosyltransferase 61 catalytic" evidence="1">
    <location>
        <begin position="283"/>
        <end position="364"/>
    </location>
</feature>
<organism evidence="2 4">
    <name type="scientific">Didymodactylos carnosus</name>
    <dbReference type="NCBI Taxonomy" id="1234261"/>
    <lineage>
        <taxon>Eukaryota</taxon>
        <taxon>Metazoa</taxon>
        <taxon>Spiralia</taxon>
        <taxon>Gnathifera</taxon>
        <taxon>Rotifera</taxon>
        <taxon>Eurotatoria</taxon>
        <taxon>Bdelloidea</taxon>
        <taxon>Philodinida</taxon>
        <taxon>Philodinidae</taxon>
        <taxon>Didymodactylos</taxon>
    </lineage>
</organism>
<reference evidence="2" key="1">
    <citation type="submission" date="2021-02" db="EMBL/GenBank/DDBJ databases">
        <authorList>
            <person name="Nowell W R."/>
        </authorList>
    </citation>
    <scope>NUCLEOTIDE SEQUENCE</scope>
</reference>
<dbReference type="EMBL" id="CAJOBC010005270">
    <property type="protein sequence ID" value="CAF3857867.1"/>
    <property type="molecule type" value="Genomic_DNA"/>
</dbReference>
<dbReference type="EMBL" id="CAJNOQ010005270">
    <property type="protein sequence ID" value="CAF1092423.1"/>
    <property type="molecule type" value="Genomic_DNA"/>
</dbReference>
<dbReference type="Proteomes" id="UP000681722">
    <property type="component" value="Unassembled WGS sequence"/>
</dbReference>
<sequence length="447" mass="51936">MIIVISPRSTDTLKGAMKILAIPYSKEAPTSRNTSTTSFSIATKYFDESKRKRYSKFRCTGHENNIDSWVQRLCVFNRICYNTNLQRFEYFRRAHRKKPVFFDSAKGMLTDFGQKFLSLSIVGGVPWAPFVVDEALPTKNVILLNRLHTLWQIYFPNNVGHILWEEFGMIHYSMERMNELDNRSVVMHASPMSKDPLYLKYQEHVLSAITPEKMVELKPYISSFNTSYVCFDKLMAGGMLRFFDPSLYDKNQGRETLLYNWRSKLIKHHGFDPDFIPIKHHIILTNKSHSLSAKSLSIGHRTIANMKAVEEFIRKTYPTISFEVVEWHKIPFPKQIEMLIHTTILITPSGGVSTRAPFLPRGAHAIIMDYYVLTPIQDVRRGYSGTLEGEFHNYFPHYIKDYYQIYGEQDFVWDYSGASDSRNDASIIINMTRLSLLIEKALEDIEL</sequence>